<name>A0A9D9E7X0_9SPIR</name>
<dbReference type="Gene3D" id="2.60.120.260">
    <property type="entry name" value="Galactose-binding domain-like"/>
    <property type="match status" value="1"/>
</dbReference>
<accession>A0A9D9E7X0</accession>
<sequence length="258" mass="29514">MRIEIIRGGESVAHSEQERETYLVFKEAYQEGDQIRITPEGKGFLTLQLDAVLGRATVYSDGSAFTMDIPFGQKHDCYQESVFKGELHFLWVRKAHEWEHDHYRNLALNPYDCHENTALFPHSKANIETRGESVFASRNAIDGIVASNWHGLWPWASWGINRDPKAKLTLDFGRPVTIDRIIMYTRADFPHDAWWTEGTFAFSDGSELVMPLEKKDGPQEITFPAKTVSWLELDRLIKADDPSPFPALIQIEVYGKDA</sequence>
<dbReference type="Pfam" id="PF24135">
    <property type="entry name" value="DUF7402"/>
    <property type="match status" value="1"/>
</dbReference>
<dbReference type="SUPFAM" id="SSF49785">
    <property type="entry name" value="Galactose-binding domain-like"/>
    <property type="match status" value="1"/>
</dbReference>
<dbReference type="Proteomes" id="UP000823633">
    <property type="component" value="Unassembled WGS sequence"/>
</dbReference>
<dbReference type="InterPro" id="IPR008979">
    <property type="entry name" value="Galactose-bd-like_sf"/>
</dbReference>
<feature type="domain" description="DUF7402" evidence="1">
    <location>
        <begin position="138"/>
        <end position="233"/>
    </location>
</feature>
<reference evidence="2" key="1">
    <citation type="submission" date="2020-10" db="EMBL/GenBank/DDBJ databases">
        <authorList>
            <person name="Gilroy R."/>
        </authorList>
    </citation>
    <scope>NUCLEOTIDE SEQUENCE</scope>
    <source>
        <strain evidence="2">11167</strain>
    </source>
</reference>
<gene>
    <name evidence="2" type="ORF">IAC42_03895</name>
</gene>
<dbReference type="EMBL" id="JADIMU010000025">
    <property type="protein sequence ID" value="MBO8442881.1"/>
    <property type="molecule type" value="Genomic_DNA"/>
</dbReference>
<organism evidence="2 3">
    <name type="scientific">Candidatus Aphodenecus pullistercoris</name>
    <dbReference type="NCBI Taxonomy" id="2840669"/>
    <lineage>
        <taxon>Bacteria</taxon>
        <taxon>Pseudomonadati</taxon>
        <taxon>Spirochaetota</taxon>
        <taxon>Spirochaetia</taxon>
        <taxon>Spirochaetales</taxon>
        <taxon>Candidatus Aphodenecus</taxon>
    </lineage>
</organism>
<proteinExistence type="predicted"/>
<evidence type="ECO:0000313" key="2">
    <source>
        <dbReference type="EMBL" id="MBO8442881.1"/>
    </source>
</evidence>
<dbReference type="AlphaFoldDB" id="A0A9D9E7X0"/>
<dbReference type="InterPro" id="IPR055826">
    <property type="entry name" value="DUF7402"/>
</dbReference>
<evidence type="ECO:0000259" key="1">
    <source>
        <dbReference type="Pfam" id="PF24135"/>
    </source>
</evidence>
<protein>
    <submittedName>
        <fullName evidence="2">Discoidin domain-containing protein</fullName>
    </submittedName>
</protein>
<comment type="caution">
    <text evidence="2">The sequence shown here is derived from an EMBL/GenBank/DDBJ whole genome shotgun (WGS) entry which is preliminary data.</text>
</comment>
<evidence type="ECO:0000313" key="3">
    <source>
        <dbReference type="Proteomes" id="UP000823633"/>
    </source>
</evidence>
<reference evidence="2" key="2">
    <citation type="journal article" date="2021" name="PeerJ">
        <title>Extensive microbial diversity within the chicken gut microbiome revealed by metagenomics and culture.</title>
        <authorList>
            <person name="Gilroy R."/>
            <person name="Ravi A."/>
            <person name="Getino M."/>
            <person name="Pursley I."/>
            <person name="Horton D.L."/>
            <person name="Alikhan N.F."/>
            <person name="Baker D."/>
            <person name="Gharbi K."/>
            <person name="Hall N."/>
            <person name="Watson M."/>
            <person name="Adriaenssens E.M."/>
            <person name="Foster-Nyarko E."/>
            <person name="Jarju S."/>
            <person name="Secka A."/>
            <person name="Antonio M."/>
            <person name="Oren A."/>
            <person name="Chaudhuri R.R."/>
            <person name="La Ragione R."/>
            <person name="Hildebrand F."/>
            <person name="Pallen M.J."/>
        </authorList>
    </citation>
    <scope>NUCLEOTIDE SEQUENCE</scope>
    <source>
        <strain evidence="2">11167</strain>
    </source>
</reference>